<evidence type="ECO:0000313" key="3">
    <source>
        <dbReference type="Proteomes" id="UP000288805"/>
    </source>
</evidence>
<dbReference type="EMBL" id="QGNW01002584">
    <property type="protein sequence ID" value="RVW16831.1"/>
    <property type="molecule type" value="Genomic_DNA"/>
</dbReference>
<evidence type="ECO:0000256" key="1">
    <source>
        <dbReference type="SAM" id="MobiDB-lite"/>
    </source>
</evidence>
<feature type="compositionally biased region" description="Basic residues" evidence="1">
    <location>
        <begin position="1"/>
        <end position="10"/>
    </location>
</feature>
<accession>A0A438C0S0</accession>
<feature type="compositionally biased region" description="Polar residues" evidence="1">
    <location>
        <begin position="259"/>
        <end position="283"/>
    </location>
</feature>
<sequence>MAKNRDKRKGSGLPSASHTSITLREENSGRKQNKAKGGSTNMKSMLKLQHLKSLAMWASQEASIPSLGAFFGHRLMSCGVPDQSLFPCQRFDYFSLKFSLAILPFCRCETILQPGQNCTVRIEPNRARAQHGTKKSYASTQNNVIYWCHFCSHHNVKRGTPKGHMKEICPKVKPSPVSKHTNPMPQNAADPQTVHQNEVEVCKTDEIASSATALDIPVTDSPATPTVATDTPITNSPATPLVRTGNTLLGGKRRKRNKPGSSKQAEPESNSASADTQKSVSTSNKRRRKSWTSLREIAETSEQGNTRNIANLTIPFFL</sequence>
<reference evidence="2 3" key="1">
    <citation type="journal article" date="2018" name="PLoS Genet.">
        <title>Population sequencing reveals clonal diversity and ancestral inbreeding in the grapevine cultivar Chardonnay.</title>
        <authorList>
            <person name="Roach M.J."/>
            <person name="Johnson D.L."/>
            <person name="Bohlmann J."/>
            <person name="van Vuuren H.J."/>
            <person name="Jones S.J."/>
            <person name="Pretorius I.S."/>
            <person name="Schmidt S.A."/>
            <person name="Borneman A.R."/>
        </authorList>
    </citation>
    <scope>NUCLEOTIDE SEQUENCE [LARGE SCALE GENOMIC DNA]</scope>
    <source>
        <strain evidence="3">cv. Chardonnay</strain>
        <tissue evidence="2">Leaf</tissue>
    </source>
</reference>
<dbReference type="PANTHER" id="PTHR36072:SF2">
    <property type="entry name" value="OS01G0531000 PROTEIN"/>
    <property type="match status" value="1"/>
</dbReference>
<feature type="region of interest" description="Disordered" evidence="1">
    <location>
        <begin position="217"/>
        <end position="292"/>
    </location>
</feature>
<organism evidence="2 3">
    <name type="scientific">Vitis vinifera</name>
    <name type="common">Grape</name>
    <dbReference type="NCBI Taxonomy" id="29760"/>
    <lineage>
        <taxon>Eukaryota</taxon>
        <taxon>Viridiplantae</taxon>
        <taxon>Streptophyta</taxon>
        <taxon>Embryophyta</taxon>
        <taxon>Tracheophyta</taxon>
        <taxon>Spermatophyta</taxon>
        <taxon>Magnoliopsida</taxon>
        <taxon>eudicotyledons</taxon>
        <taxon>Gunneridae</taxon>
        <taxon>Pentapetalae</taxon>
        <taxon>rosids</taxon>
        <taxon>Vitales</taxon>
        <taxon>Vitaceae</taxon>
        <taxon>Viteae</taxon>
        <taxon>Vitis</taxon>
    </lineage>
</organism>
<dbReference type="PANTHER" id="PTHR36072">
    <property type="entry name" value="OS01G0541600 PROTEIN"/>
    <property type="match status" value="1"/>
</dbReference>
<dbReference type="Gene3D" id="6.20.50.20">
    <property type="match status" value="1"/>
</dbReference>
<feature type="region of interest" description="Disordered" evidence="1">
    <location>
        <begin position="1"/>
        <end position="42"/>
    </location>
</feature>
<comment type="caution">
    <text evidence="2">The sequence shown here is derived from an EMBL/GenBank/DDBJ whole genome shotgun (WGS) entry which is preliminary data.</text>
</comment>
<dbReference type="AlphaFoldDB" id="A0A438C0S0"/>
<protein>
    <submittedName>
        <fullName evidence="2">Uncharacterized protein</fullName>
    </submittedName>
</protein>
<evidence type="ECO:0000313" key="2">
    <source>
        <dbReference type="EMBL" id="RVW16831.1"/>
    </source>
</evidence>
<dbReference type="Proteomes" id="UP000288805">
    <property type="component" value="Unassembled WGS sequence"/>
</dbReference>
<gene>
    <name evidence="2" type="ORF">CK203_098170</name>
</gene>
<name>A0A438C0S0_VITVI</name>
<feature type="compositionally biased region" description="Polar residues" evidence="1">
    <location>
        <begin position="221"/>
        <end position="238"/>
    </location>
</feature>
<proteinExistence type="predicted"/>